<feature type="transmembrane region" description="Helical" evidence="7">
    <location>
        <begin position="219"/>
        <end position="237"/>
    </location>
</feature>
<feature type="transmembrane region" description="Helical" evidence="7">
    <location>
        <begin position="158"/>
        <end position="175"/>
    </location>
</feature>
<comment type="caution">
    <text evidence="9">The sequence shown here is derived from an EMBL/GenBank/DDBJ whole genome shotgun (WGS) entry which is preliminary data.</text>
</comment>
<keyword evidence="10" id="KW-1185">Reference proteome</keyword>
<keyword evidence="4 7" id="KW-0812">Transmembrane</keyword>
<reference evidence="9 10" key="1">
    <citation type="submission" date="2024-06" db="EMBL/GenBank/DDBJ databases">
        <title>Genomic Encyclopedia of Type Strains, Phase IV (KMG-IV): sequencing the most valuable type-strain genomes for metagenomic binning, comparative biology and taxonomic classification.</title>
        <authorList>
            <person name="Goeker M."/>
        </authorList>
    </citation>
    <scope>NUCLEOTIDE SEQUENCE [LARGE SCALE GENOMIC DNA]</scope>
    <source>
        <strain evidence="9 10">DSM 28302</strain>
    </source>
</reference>
<comment type="subcellular location">
    <subcellularLocation>
        <location evidence="1">Cell membrane</location>
        <topology evidence="1">Multi-pass membrane protein</topology>
    </subcellularLocation>
</comment>
<keyword evidence="3" id="KW-1003">Cell membrane</keyword>
<dbReference type="RefSeq" id="WP_354369321.1">
    <property type="nucleotide sequence ID" value="NZ_JBEPLN010000024.1"/>
</dbReference>
<evidence type="ECO:0000259" key="8">
    <source>
        <dbReference type="Pfam" id="PF00892"/>
    </source>
</evidence>
<keyword evidence="6 7" id="KW-0472">Membrane</keyword>
<accession>A0ABV2JG36</accession>
<dbReference type="InterPro" id="IPR037185">
    <property type="entry name" value="EmrE-like"/>
</dbReference>
<feature type="domain" description="EamA" evidence="8">
    <location>
        <begin position="157"/>
        <end position="290"/>
    </location>
</feature>
<evidence type="ECO:0000313" key="10">
    <source>
        <dbReference type="Proteomes" id="UP001549037"/>
    </source>
</evidence>
<sequence>MDSKLKGSLLTVMAAISWGLSGVSGQYLMEQGVHVNVVTSIRLLIAGILLTGFVALRDYKIPIQMFLDKKTLLMVFIFSLAGLVLNQYAYLQAIHHTNAGTATVLQYTTPVLILIYMSIKTRVMPSVIEVLSIVLATLGTFIIATHGSFASLSLTPKGLFWGIFSAFTYAAYILIPVEMIKRWGSLPVIGLGMLFGGMLFPIGVGVWRYDAHLTPDNLLAYFGIVGIGTIVAYTLFLKGVSMIGAVKGSLLAAIEPIVAVFFSVILMHEKFYLIDLVGMLLILLAVISITLKDMIIEKRKSLKTFNLKNRS</sequence>
<comment type="similarity">
    <text evidence="2">Belongs to the EamA transporter family.</text>
</comment>
<feature type="transmembrane region" description="Helical" evidence="7">
    <location>
        <begin position="71"/>
        <end position="90"/>
    </location>
</feature>
<name>A0ABV2JG36_9STRE</name>
<feature type="domain" description="EamA" evidence="8">
    <location>
        <begin position="6"/>
        <end position="144"/>
    </location>
</feature>
<dbReference type="PANTHER" id="PTHR32322:SF18">
    <property type="entry name" value="S-ADENOSYLMETHIONINE_S-ADENOSYLHOMOCYSTEINE TRANSPORTER"/>
    <property type="match status" value="1"/>
</dbReference>
<feature type="transmembrane region" description="Helical" evidence="7">
    <location>
        <begin position="131"/>
        <end position="152"/>
    </location>
</feature>
<protein>
    <submittedName>
        <fullName evidence="9">Drug/metabolite transporter (DMT)-like permease</fullName>
    </submittedName>
</protein>
<feature type="transmembrane region" description="Helical" evidence="7">
    <location>
        <begin position="249"/>
        <end position="266"/>
    </location>
</feature>
<dbReference type="Pfam" id="PF00892">
    <property type="entry name" value="EamA"/>
    <property type="match status" value="2"/>
</dbReference>
<feature type="transmembrane region" description="Helical" evidence="7">
    <location>
        <begin position="41"/>
        <end position="59"/>
    </location>
</feature>
<keyword evidence="5 7" id="KW-1133">Transmembrane helix</keyword>
<gene>
    <name evidence="9" type="ORF">ABID28_001388</name>
</gene>
<feature type="transmembrane region" description="Helical" evidence="7">
    <location>
        <begin position="102"/>
        <end position="119"/>
    </location>
</feature>
<feature type="transmembrane region" description="Helical" evidence="7">
    <location>
        <begin position="272"/>
        <end position="291"/>
    </location>
</feature>
<dbReference type="InterPro" id="IPR050638">
    <property type="entry name" value="AA-Vitamin_Transporters"/>
</dbReference>
<dbReference type="Proteomes" id="UP001549037">
    <property type="component" value="Unassembled WGS sequence"/>
</dbReference>
<evidence type="ECO:0000256" key="2">
    <source>
        <dbReference type="ARBA" id="ARBA00007362"/>
    </source>
</evidence>
<evidence type="ECO:0000256" key="6">
    <source>
        <dbReference type="ARBA" id="ARBA00023136"/>
    </source>
</evidence>
<organism evidence="9 10">
    <name type="scientific">Streptococcus porcorum</name>
    <dbReference type="NCBI Taxonomy" id="701526"/>
    <lineage>
        <taxon>Bacteria</taxon>
        <taxon>Bacillati</taxon>
        <taxon>Bacillota</taxon>
        <taxon>Bacilli</taxon>
        <taxon>Lactobacillales</taxon>
        <taxon>Streptococcaceae</taxon>
        <taxon>Streptococcus</taxon>
    </lineage>
</organism>
<evidence type="ECO:0000256" key="5">
    <source>
        <dbReference type="ARBA" id="ARBA00022989"/>
    </source>
</evidence>
<evidence type="ECO:0000256" key="3">
    <source>
        <dbReference type="ARBA" id="ARBA00022475"/>
    </source>
</evidence>
<evidence type="ECO:0000256" key="1">
    <source>
        <dbReference type="ARBA" id="ARBA00004651"/>
    </source>
</evidence>
<evidence type="ECO:0000256" key="4">
    <source>
        <dbReference type="ARBA" id="ARBA00022692"/>
    </source>
</evidence>
<dbReference type="EMBL" id="JBEPLN010000024">
    <property type="protein sequence ID" value="MET3634729.1"/>
    <property type="molecule type" value="Genomic_DNA"/>
</dbReference>
<dbReference type="InterPro" id="IPR000620">
    <property type="entry name" value="EamA_dom"/>
</dbReference>
<evidence type="ECO:0000256" key="7">
    <source>
        <dbReference type="SAM" id="Phobius"/>
    </source>
</evidence>
<evidence type="ECO:0000313" key="9">
    <source>
        <dbReference type="EMBL" id="MET3634729.1"/>
    </source>
</evidence>
<dbReference type="SUPFAM" id="SSF103481">
    <property type="entry name" value="Multidrug resistance efflux transporter EmrE"/>
    <property type="match status" value="2"/>
</dbReference>
<feature type="transmembrane region" description="Helical" evidence="7">
    <location>
        <begin position="187"/>
        <end position="207"/>
    </location>
</feature>
<dbReference type="PANTHER" id="PTHR32322">
    <property type="entry name" value="INNER MEMBRANE TRANSPORTER"/>
    <property type="match status" value="1"/>
</dbReference>
<proteinExistence type="inferred from homology"/>